<reference evidence="8" key="13">
    <citation type="journal article" date="2015" name="Genome Res.">
        <title>The Release 6 reference sequence of the Drosophila melanogaster genome.</title>
        <authorList>
            <person name="Hoskins R.A."/>
            <person name="Carlson J.W."/>
            <person name="Wan K.H."/>
            <person name="Park S."/>
            <person name="Mendez I."/>
            <person name="Galle S.E."/>
            <person name="Booth B.W."/>
            <person name="Pfeiffer B.D."/>
            <person name="George R.A."/>
            <person name="Svirskas R."/>
            <person name="Krzywinski M."/>
            <person name="Schein J."/>
            <person name="Accardo M.C."/>
            <person name="Damia E."/>
            <person name="Messina G."/>
            <person name="Mendez-Lago M."/>
            <person name="de Pablos B."/>
            <person name="Demakova O.V."/>
            <person name="Andreyeva E.N."/>
            <person name="Boldyreva L.V."/>
            <person name="Marra M."/>
            <person name="Carvalho A.B."/>
            <person name="Dimitri P."/>
            <person name="Villasante A."/>
            <person name="Zhimulev I.F."/>
            <person name="Rubin G.M."/>
            <person name="Karpen G.H."/>
            <person name="Celniker S.E."/>
        </authorList>
    </citation>
    <scope>NUCLEOTIDE SEQUENCE</scope>
</reference>
<keyword evidence="5" id="KW-1015">Disulfide bond</keyword>
<dbReference type="eggNOG" id="ENOG502T6KS">
    <property type="taxonomic scope" value="Eukaryota"/>
</dbReference>
<evidence type="ECO:0000256" key="2">
    <source>
        <dbReference type="ARBA" id="ARBA00008098"/>
    </source>
</evidence>
<evidence type="ECO:0000256" key="3">
    <source>
        <dbReference type="ARBA" id="ARBA00022525"/>
    </source>
</evidence>
<dbReference type="OMA" id="NYEFPDH"/>
<dbReference type="FunFam" id="1.10.238.20:FF:000046">
    <property type="entry name" value="general odorant-binding protein 99a-like isoform X2"/>
    <property type="match status" value="1"/>
</dbReference>
<dbReference type="EMBL" id="AY113437">
    <property type="protein sequence ID" value="AAM29442.1"/>
    <property type="molecule type" value="mRNA"/>
</dbReference>
<dbReference type="GO" id="GO:0005615">
    <property type="term" value="C:extracellular space"/>
    <property type="evidence" value="ECO:0000318"/>
    <property type="project" value="GO_Central"/>
</dbReference>
<dbReference type="CTD" id="170878"/>
<dbReference type="PANTHER" id="PTHR11857:SF43">
    <property type="entry name" value="GEO07291P1-RELATED"/>
    <property type="match status" value="1"/>
</dbReference>
<dbReference type="SMART" id="SM00708">
    <property type="entry name" value="PhBP"/>
    <property type="match status" value="1"/>
</dbReference>
<organism evidence="7">
    <name type="scientific">Drosophila melanogaster</name>
    <name type="common">Fruit fly</name>
    <dbReference type="NCBI Taxonomy" id="7227"/>
    <lineage>
        <taxon>Eukaryota</taxon>
        <taxon>Metazoa</taxon>
        <taxon>Ecdysozoa</taxon>
        <taxon>Arthropoda</taxon>
        <taxon>Hexapoda</taxon>
        <taxon>Insecta</taxon>
        <taxon>Pterygota</taxon>
        <taxon>Neoptera</taxon>
        <taxon>Endopterygota</taxon>
        <taxon>Diptera</taxon>
        <taxon>Brachycera</taxon>
        <taxon>Muscomorpha</taxon>
        <taxon>Ephydroidea</taxon>
        <taxon>Drosophilidae</taxon>
        <taxon>Drosophila</taxon>
        <taxon>Sophophora</taxon>
    </lineage>
</organism>
<dbReference type="GO" id="GO:0007608">
    <property type="term" value="P:sensory perception of smell"/>
    <property type="evidence" value="ECO:0000318"/>
    <property type="project" value="GO_Central"/>
</dbReference>
<evidence type="ECO:0000256" key="5">
    <source>
        <dbReference type="ARBA" id="ARBA00023157"/>
    </source>
</evidence>
<dbReference type="CDD" id="cd23992">
    <property type="entry name" value="PBP_GOBP"/>
    <property type="match status" value="1"/>
</dbReference>
<dbReference type="GO" id="GO:0005576">
    <property type="term" value="C:extracellular region"/>
    <property type="evidence" value="ECO:0000255"/>
    <property type="project" value="FlyBase"/>
</dbReference>
<reference evidence="8" key="15">
    <citation type="submission" date="2023-12" db="EMBL/GenBank/DDBJ databases">
        <authorList>
            <consortium name="FlyBase"/>
        </authorList>
    </citation>
    <scope>NUCLEOTIDE SEQUENCE</scope>
</reference>
<reference evidence="11" key="2">
    <citation type="journal article" date="2002" name="Genome Biol.">
        <title>Finishing a whole-genome shotgun: release 3 of the Drosophila melanogaster euchromatic genome sequence.</title>
        <authorList>
            <person name="Celniker S.E."/>
            <person name="Wheeler D.A."/>
            <person name="Kronmiller B."/>
            <person name="Carlson J.W."/>
            <person name="Halpern A."/>
            <person name="Patel S."/>
            <person name="Adams M."/>
            <person name="Champe M."/>
            <person name="Dugan S.P."/>
            <person name="Frise E."/>
            <person name="Hodgson A."/>
            <person name="George R.A."/>
            <person name="Hoskins R.A."/>
            <person name="Laverty T."/>
            <person name="Muzny D.M."/>
            <person name="Nelson C.R."/>
            <person name="Pacleb J.M."/>
            <person name="Park S."/>
            <person name="Pfeiffer B.D."/>
            <person name="Richards S."/>
            <person name="Sodergren E.J."/>
            <person name="Svirskas R."/>
            <person name="Tabor P.E."/>
            <person name="Wan K."/>
            <person name="Stapleton M."/>
            <person name="Sutton G.G."/>
            <person name="Venter C."/>
            <person name="Weinstock G."/>
            <person name="Scherer S.E."/>
            <person name="Myers E.W."/>
            <person name="Gibbs R.A."/>
            <person name="Rubin G.M."/>
        </authorList>
    </citation>
    <scope>NUCLEOTIDE SEQUENCE [LARGE SCALE GENOMIC DNA]</scope>
    <source>
        <strain evidence="11">Berkeley</strain>
    </source>
</reference>
<reference evidence="8 11" key="9">
    <citation type="journal article" date="2007" name="Science">
        <title>The Release 5.1 annotation of Drosophila melanogaster heterochromatin.</title>
        <authorList>
            <person name="Smith C.D."/>
            <person name="Shu S."/>
            <person name="Mungall C.J."/>
            <person name="Karpen G.H."/>
        </authorList>
    </citation>
    <scope>NUCLEOTIDE SEQUENCE [LARGE SCALE GENOMIC DNA]</scope>
    <source>
        <strain evidence="11">Berkeley</strain>
    </source>
</reference>
<evidence type="ECO:0000313" key="7">
    <source>
        <dbReference type="EMBL" id="AAM29442.1"/>
    </source>
</evidence>
<dbReference type="SMR" id="Q8MZ07"/>
<gene>
    <name evidence="8 10" type="primary">Obp83g</name>
    <name evidence="8" type="synonym">83g</name>
    <name evidence="8" type="synonym">BcDNA:RE27306</name>
    <name evidence="8" type="synonym">CG15583</name>
    <name evidence="8" type="synonym">Dmel\CG31558</name>
    <name evidence="8" type="synonym">DmelObp83g</name>
    <name evidence="8" type="synonym">Obp83f</name>
    <name evidence="8" type="synonym">obp83g</name>
    <name evidence="8 10" type="ORF">CG31558</name>
    <name evidence="8" type="ORF">Dmel_CG31558</name>
</gene>
<dbReference type="InterPro" id="IPR006170">
    <property type="entry name" value="PBP/GOBP"/>
</dbReference>
<dbReference type="DNASU" id="170878"/>
<dbReference type="STRING" id="7227.FBpp0078266"/>
<reference evidence="8 11" key="10">
    <citation type="journal article" date="2007" name="Science">
        <title>Sequence finishing and mapping of Drosophila melanogaster heterochromatin.</title>
        <authorList>
            <person name="Hoskins R.A."/>
            <person name="Carlson J.W."/>
            <person name="Kennedy C."/>
            <person name="Acevedo D."/>
            <person name="Evans-Holm M."/>
            <person name="Frise E."/>
            <person name="Wan K.H."/>
            <person name="Park S."/>
            <person name="Mendez-Lago M."/>
            <person name="Rossi F."/>
            <person name="Villasante A."/>
            <person name="Dimitri P."/>
            <person name="Karpen G.H."/>
            <person name="Celniker S.E."/>
        </authorList>
    </citation>
    <scope>NUCLEOTIDE SEQUENCE [LARGE SCALE GENOMIC DNA]</scope>
    <source>
        <strain evidence="11">Berkeley</strain>
    </source>
</reference>
<comment type="subcellular location">
    <subcellularLocation>
        <location evidence="1">Secreted</location>
    </subcellularLocation>
</comment>
<dbReference type="OrthoDB" id="7998175at2759"/>
<evidence type="ECO:0000313" key="9">
    <source>
        <dbReference type="EMBL" id="ANY27216.1"/>
    </source>
</evidence>
<evidence type="ECO:0000256" key="6">
    <source>
        <dbReference type="SAM" id="SignalP"/>
    </source>
</evidence>
<dbReference type="GO" id="GO:0007606">
    <property type="term" value="P:sensory perception of chemical stimulus"/>
    <property type="evidence" value="ECO:0000250"/>
    <property type="project" value="FlyBase"/>
</dbReference>
<reference evidence="8" key="8">
    <citation type="submission" date="2006-08" db="EMBL/GenBank/DDBJ databases">
        <authorList>
            <person name="Celniker S."/>
            <person name="Carlson J."/>
            <person name="Wan K."/>
            <person name="Frise E."/>
            <person name="Hoskins R."/>
            <person name="Park S."/>
            <person name="Svirskas R."/>
            <person name="Rubin G."/>
        </authorList>
    </citation>
    <scope>NUCLEOTIDE SEQUENCE</scope>
</reference>
<reference evidence="11" key="3">
    <citation type="journal article" date="2002" name="Genome Biol.">
        <title>Annotation of the Drosophila melanogaster euchromatic genome: a systematic review.</title>
        <authorList>
            <person name="Misra S."/>
            <person name="Crosby M.A."/>
            <person name="Mungall C.J."/>
            <person name="Matthews B.B."/>
            <person name="Campbell K.S."/>
            <person name="Hradecky P."/>
            <person name="Huang Y."/>
            <person name="Kaminker J.S."/>
            <person name="Millburn G.H."/>
            <person name="Prochnik S.E."/>
            <person name="Smith C.D."/>
            <person name="Tupy J.L."/>
            <person name="Whitfied E.J."/>
            <person name="Bayraktaroglu L."/>
            <person name="Berman B.P."/>
            <person name="Bettencourt B.R."/>
            <person name="Celniker S.E."/>
            <person name="de Grey A.D."/>
            <person name="Drysdale R.A."/>
            <person name="Harris N.L."/>
            <person name="Richter J."/>
            <person name="Russo S."/>
            <person name="Schroeder A.J."/>
            <person name="Shu S.Q."/>
            <person name="Stapleton M."/>
            <person name="Yamada C."/>
            <person name="Ashburner M."/>
            <person name="Gelbart W.M."/>
            <person name="Rubin G.M."/>
            <person name="Lewis S.E."/>
        </authorList>
    </citation>
    <scope>GENOME REANNOTATION</scope>
    <source>
        <strain evidence="11">Berkeley</strain>
    </source>
</reference>
<reference evidence="7" key="6">
    <citation type="submission" date="2002-05" db="EMBL/GenBank/DDBJ databases">
        <authorList>
            <person name="Stapleton M."/>
            <person name="Brokstein P."/>
            <person name="Hong L."/>
            <person name="Agbayani A."/>
            <person name="Carlson J."/>
            <person name="Champe M."/>
            <person name="Chavez C."/>
            <person name="Dorsett V."/>
            <person name="Dresnek D."/>
            <person name="Farfan D."/>
            <person name="Frise E."/>
            <person name="George R."/>
            <person name="Gonzalez M."/>
            <person name="Guarin H."/>
            <person name="Kronmiller B."/>
            <person name="Li P."/>
            <person name="Liao G."/>
            <person name="Miranda A."/>
            <person name="Mungall C.J."/>
            <person name="Nunoo J."/>
            <person name="Pacleb J."/>
            <person name="Paragas V."/>
            <person name="Park S."/>
            <person name="Patel S."/>
            <person name="Phouanenavong S."/>
            <person name="Wan K."/>
            <person name="Yu C."/>
            <person name="Lewis S.E."/>
            <person name="Rubin G.M."/>
            <person name="Celniker S."/>
        </authorList>
    </citation>
    <scope>NUCLEOTIDE SEQUENCE</scope>
    <source>
        <strain evidence="7">Berkeley</strain>
    </source>
</reference>
<dbReference type="Proteomes" id="UP000000803">
    <property type="component" value="Chromosome 3R"/>
</dbReference>
<dbReference type="EMBL" id="AE014297">
    <property type="protein sequence ID" value="AAN13232.1"/>
    <property type="molecule type" value="Genomic_DNA"/>
</dbReference>
<evidence type="ECO:0000313" key="10">
    <source>
        <dbReference type="FlyBase" id="FBgn0046875"/>
    </source>
</evidence>
<name>Q8MZ07_DROME</name>
<reference evidence="8 11" key="1">
    <citation type="journal article" date="2000" name="Science">
        <title>The genome sequence of Drosophila melanogaster.</title>
        <authorList>
            <person name="Adams M.D."/>
            <person name="Celniker S.E."/>
            <person name="Holt R.A."/>
            <person name="Evans C.A."/>
            <person name="Gocayne J.D."/>
            <person name="Amanatides P.G."/>
            <person name="Scherer S.E."/>
            <person name="Li P.W."/>
            <person name="Hoskins R.A."/>
            <person name="Galle R.F."/>
            <person name="George R.A."/>
            <person name="Lewis S.E."/>
            <person name="Richards S."/>
            <person name="Ashburner M."/>
            <person name="Henderson S.N."/>
            <person name="Sutton G.G."/>
            <person name="Wortman J.R."/>
            <person name="Yandell M.D."/>
            <person name="Zhang Q."/>
            <person name="Chen L.X."/>
            <person name="Brandon R.C."/>
            <person name="Rogers Y.H."/>
            <person name="Blazej R.G."/>
            <person name="Champe M."/>
            <person name="Pfeiffer B.D."/>
            <person name="Wan K.H."/>
            <person name="Doyle C."/>
            <person name="Baxter E.G."/>
            <person name="Helt G."/>
            <person name="Nelson C.R."/>
            <person name="Gabor G.L."/>
            <person name="Abril J.F."/>
            <person name="Agbayani A."/>
            <person name="An H.J."/>
            <person name="Andrews-Pfannkoch C."/>
            <person name="Baldwin D."/>
            <person name="Ballew R.M."/>
            <person name="Basu A."/>
            <person name="Baxendale J."/>
            <person name="Bayraktaroglu L."/>
            <person name="Beasley E.M."/>
            <person name="Beeson K.Y."/>
            <person name="Benos P.V."/>
            <person name="Berman B.P."/>
            <person name="Bhandari D."/>
            <person name="Bolshakov S."/>
            <person name="Borkova D."/>
            <person name="Botchan M.R."/>
            <person name="Bouck J."/>
            <person name="Brokstein P."/>
            <person name="Brottier P."/>
            <person name="Burtis K.C."/>
            <person name="Busam D.A."/>
            <person name="Butler H."/>
            <person name="Cadieu E."/>
            <person name="Center A."/>
            <person name="Chandra I."/>
            <person name="Cherry J.M."/>
            <person name="Cawley S."/>
            <person name="Dahlke C."/>
            <person name="Davenport L.B."/>
            <person name="Davies P."/>
            <person name="de Pablos B."/>
            <person name="Delcher A."/>
            <person name="Deng Z."/>
            <person name="Mays A.D."/>
            <person name="Dew I."/>
            <person name="Dietz S.M."/>
            <person name="Dodson K."/>
            <person name="Doup L.E."/>
            <person name="Downes M."/>
            <person name="Dugan-Rocha S."/>
            <person name="Dunkov B.C."/>
            <person name="Dunn P."/>
            <person name="Durbin K.J."/>
            <person name="Evangelista C.C."/>
            <person name="Ferraz C."/>
            <person name="Ferriera S."/>
            <person name="Fleischmann W."/>
            <person name="Fosler C."/>
            <person name="Gabrielian A.E."/>
            <person name="Garg N.S."/>
            <person name="Gelbart W.M."/>
            <person name="Glasser K."/>
            <person name="Glodek A."/>
            <person name="Gong F."/>
            <person name="Gorrell J.H."/>
            <person name="Gu Z."/>
            <person name="Guan P."/>
            <person name="Harris M."/>
            <person name="Harris N.L."/>
            <person name="Harvey D."/>
            <person name="Heiman T.J."/>
            <person name="Hernandez J.R."/>
            <person name="Houck J."/>
            <person name="Hostin D."/>
            <person name="Houston K.A."/>
            <person name="Howland T.J."/>
            <person name="Wei M.H."/>
            <person name="Ibegwam C."/>
            <person name="Jalali M."/>
            <person name="Kalush F."/>
            <person name="Karpen G.H."/>
            <person name="Ke Z."/>
            <person name="Kennison J.A."/>
            <person name="Ketchum K.A."/>
            <person name="Kimmel B.E."/>
            <person name="Kodira C.D."/>
            <person name="Kraft C."/>
            <person name="Kravitz S."/>
            <person name="Kulp D."/>
            <person name="Lai Z."/>
            <person name="Lasko P."/>
            <person name="Lei Y."/>
            <person name="Levitsky A.A."/>
            <person name="Li J."/>
            <person name="Li Z."/>
            <person name="Liang Y."/>
            <person name="Lin X."/>
            <person name="Liu X."/>
            <person name="Mattei B."/>
            <person name="McIntosh T.C."/>
            <person name="McLeod M.P."/>
            <person name="McPherson D."/>
            <person name="Merkulov G."/>
            <person name="Milshina N.V."/>
            <person name="Mobarry C."/>
            <person name="Morris J."/>
            <person name="Moshrefi A."/>
            <person name="Mount S.M."/>
            <person name="Moy M."/>
            <person name="Murphy B."/>
            <person name="Murphy L."/>
            <person name="Muzny D.M."/>
            <person name="Nelson D.L."/>
            <person name="Nelson D.R."/>
            <person name="Nelson K.A."/>
            <person name="Nixon K."/>
            <person name="Nusskern D.R."/>
            <person name="Pacleb J.M."/>
            <person name="Palazzolo M."/>
            <person name="Pittman G.S."/>
            <person name="Pan S."/>
            <person name="Pollard J."/>
            <person name="Puri V."/>
            <person name="Reese M.G."/>
            <person name="Reinert K."/>
            <person name="Remington K."/>
            <person name="Saunders R.D."/>
            <person name="Scheeler F."/>
            <person name="Shen H."/>
            <person name="Shue B.C."/>
            <person name="Siden-Kiamos I."/>
            <person name="Simpson M."/>
            <person name="Skupski M.P."/>
            <person name="Smith T."/>
            <person name="Spier E."/>
            <person name="Spradling A.C."/>
            <person name="Stapleton M."/>
            <person name="Strong R."/>
            <person name="Sun E."/>
            <person name="Svirskas R."/>
            <person name="Tector C."/>
            <person name="Turner R."/>
            <person name="Venter E."/>
            <person name="Wang A.H."/>
            <person name="Wang X."/>
            <person name="Wang Z.Y."/>
            <person name="Wassarman D.A."/>
            <person name="Weinstock G.M."/>
            <person name="Weissenbach J."/>
            <person name="Williams S.M."/>
            <person name="WoodageT"/>
            <person name="Worley K.C."/>
            <person name="Wu D."/>
            <person name="Yang S."/>
            <person name="Yao Q.A."/>
            <person name="Ye J."/>
            <person name="Yeh R.F."/>
            <person name="Zaveri J.S."/>
            <person name="Zhan M."/>
            <person name="Zhang G."/>
            <person name="Zhao Q."/>
            <person name="Zheng L."/>
            <person name="Zheng X.H."/>
            <person name="Zhong F.N."/>
            <person name="Zhong W."/>
            <person name="Zhou X."/>
            <person name="Zhu S."/>
            <person name="Zhu X."/>
            <person name="Smith H.O."/>
            <person name="Gibbs R.A."/>
            <person name="Myers E.W."/>
            <person name="Rubin G.M."/>
            <person name="Venter J.C."/>
        </authorList>
    </citation>
    <scope>NUCLEOTIDE SEQUENCE [LARGE SCALE GENOMIC DNA]</scope>
    <source>
        <strain evidence="11">Berkeley</strain>
    </source>
</reference>
<dbReference type="UCSC" id="CG31558-RA">
    <property type="organism name" value="d. melanogaster"/>
</dbReference>
<reference evidence="8" key="11">
    <citation type="journal article" date="2015" name="G3 (Bethesda)">
        <title>Gene Model Annotations for Drosophila melanogaster: Impact of High-Throughput Data.</title>
        <authorList>
            <consortium name="FlyBase Consortium"/>
            <person name="Matthews B.B."/>
            <person name="Dos Santos G."/>
            <person name="Crosby M.A."/>
            <person name="Emmert D.B."/>
            <person name="St Pierre S.E."/>
            <person name="Gramates L.S."/>
            <person name="Zhou P."/>
            <person name="Schroeder A.J."/>
            <person name="Falls K."/>
            <person name="Strelets V."/>
            <person name="Russo S.M."/>
            <person name="Gelbart W.M."/>
            <person name="null"/>
        </authorList>
    </citation>
    <scope>NUCLEOTIDE SEQUENCE</scope>
</reference>
<dbReference type="RefSeq" id="NP_731043.1">
    <property type="nucleotide sequence ID" value="NM_169126.2"/>
</dbReference>
<reference evidence="8" key="16">
    <citation type="submission" date="2024-06" db="EMBL/GenBank/DDBJ databases">
        <title>Drosophila melanogaster release 4 sequence.</title>
        <authorList>
            <consortium name="Berkeley Drosophila Genome Project"/>
            <person name="Celniker S."/>
            <person name="Carlson J."/>
            <person name="Wan K."/>
            <person name="Pfeiffer B."/>
            <person name="Frise E."/>
            <person name="George R."/>
            <person name="Hoskins R."/>
            <person name="Stapleton M."/>
            <person name="Pacleb J."/>
            <person name="Park S."/>
            <person name="Svirskas R."/>
            <person name="Smith E."/>
            <person name="Yu C."/>
            <person name="Rubin G."/>
        </authorList>
    </citation>
    <scope>NUCLEOTIDE SEQUENCE</scope>
</reference>
<dbReference type="PaxDb" id="7227-FBpp0078266"/>
<dbReference type="Bgee" id="FBgn0046875">
    <property type="expression patterns" value="Expressed in seminal fluid secreting gland and 19 other cell types or tissues"/>
</dbReference>
<dbReference type="InterPro" id="IPR036728">
    <property type="entry name" value="PBP_GOBP_sf"/>
</dbReference>
<keyword evidence="12" id="KW-1267">Proteomics identification</keyword>
<dbReference type="AGR" id="FB:FBgn0046875"/>
<dbReference type="FunCoup" id="Q8MZ07">
    <property type="interactions" value="11"/>
</dbReference>
<sequence>MQSQSLLLIVAAVATFLVAQTTAKFLLKDHADAEKAFEECREDYYVPDDIYEKYLNYEFPAHRRTSCFVKCFLEKLELFSEKKGFDERAMIAQFTSKSSKDLSTVQHGLEKCIDHNEAESDVCTWANRVFSCWLPINRHVVRKVFA</sequence>
<dbReference type="EMBL" id="KX531406">
    <property type="protein sequence ID" value="ANY27216.1"/>
    <property type="molecule type" value="mRNA"/>
</dbReference>
<dbReference type="HOGENOM" id="CLU_144993_1_0_1"/>
<reference evidence="11" key="4">
    <citation type="journal article" date="2002" name="Genome Biol.">
        <title>The transposable elements of the Drosophila melanogaster euchromatin: a genomics perspective.</title>
        <authorList>
            <person name="Kaminker J.S."/>
            <person name="Bergman C.M."/>
            <person name="Kronmiller B."/>
            <person name="Carlson J."/>
            <person name="Svirskas R."/>
            <person name="Patel S."/>
            <person name="Frise E."/>
            <person name="Wheeler D.A."/>
            <person name="Lewis S.E."/>
            <person name="Rubin G.M."/>
            <person name="Ashburner M."/>
            <person name="Celniker S.E."/>
        </authorList>
    </citation>
    <scope>NUCLEOTIDE SEQUENCE [LARGE SCALE GENOMIC DNA]</scope>
    <source>
        <strain evidence="11">Berkeley</strain>
    </source>
</reference>
<evidence type="ECO:0007829" key="12">
    <source>
        <dbReference type="PeptideAtlas" id="Q8MZ07"/>
    </source>
</evidence>
<comment type="similarity">
    <text evidence="2">Belongs to the PBP/GOBP family.</text>
</comment>
<evidence type="ECO:0000256" key="1">
    <source>
        <dbReference type="ARBA" id="ARBA00004613"/>
    </source>
</evidence>
<dbReference type="VEuPathDB" id="VectorBase:FBgn0046875"/>
<keyword evidence="3" id="KW-0964">Secreted</keyword>
<reference evidence="8" key="12">
    <citation type="journal article" date="2015" name="G3 (Bethesda)">
        <title>Gene Model Annotations for Drosophila melanogaster: The Rule-Benders.</title>
        <authorList>
            <consortium name="FlyBase Consortium"/>
            <person name="Crosby M.A."/>
            <person name="Gramates L.S."/>
            <person name="Dos Santos G."/>
            <person name="Matthews B.B."/>
            <person name="St Pierre S.E."/>
            <person name="Zhou P."/>
            <person name="Schroeder A.J."/>
            <person name="Falls K."/>
            <person name="Emmert D.B."/>
            <person name="Russo S.M."/>
            <person name="Gelbart W.M."/>
            <person name="null"/>
        </authorList>
    </citation>
    <scope>NUCLEOTIDE SEQUENCE</scope>
</reference>
<dbReference type="Pfam" id="PF01395">
    <property type="entry name" value="PBP_GOBP"/>
    <property type="match status" value="1"/>
</dbReference>
<feature type="signal peptide" evidence="6">
    <location>
        <begin position="1"/>
        <end position="23"/>
    </location>
</feature>
<proteinExistence type="evidence at protein level"/>
<evidence type="ECO:0000313" key="8">
    <source>
        <dbReference type="EMBL" id="AAN13232.1"/>
    </source>
</evidence>
<evidence type="ECO:0000313" key="11">
    <source>
        <dbReference type="Proteomes" id="UP000000803"/>
    </source>
</evidence>
<dbReference type="PANTHER" id="PTHR11857">
    <property type="entry name" value="ODORANT BINDING PROTEIN-RELATED"/>
    <property type="match status" value="1"/>
</dbReference>
<keyword evidence="4 6" id="KW-0732">Signal</keyword>
<dbReference type="Gene3D" id="1.10.238.20">
    <property type="entry name" value="Pheromone/general odorant binding protein domain"/>
    <property type="match status" value="1"/>
</dbReference>
<reference evidence="8 11" key="7">
    <citation type="journal article" date="2005" name="PLoS Comput. Biol.">
        <title>Combined evidence annotation of transposable elements in genome sequences.</title>
        <authorList>
            <person name="Quesneville H."/>
            <person name="Bergman C.M."/>
            <person name="Andrieu O."/>
            <person name="Autard D."/>
            <person name="Nouaud D."/>
            <person name="Ashburner M."/>
            <person name="Anxolabehere D."/>
        </authorList>
    </citation>
    <scope>NUCLEOTIDE SEQUENCE [LARGE SCALE GENOMIC DNA]</scope>
    <source>
        <strain evidence="11">Berkeley</strain>
    </source>
</reference>
<dbReference type="FlyBase" id="FBgn0046875">
    <property type="gene designation" value="Obp83g"/>
</dbReference>
<dbReference type="BioGRID-ORCS" id="170878">
    <property type="hits" value="0 hits in 1 CRISPR screen"/>
</dbReference>
<dbReference type="SUPFAM" id="SSF47565">
    <property type="entry name" value="Insect pheromone/odorant-binding proteins"/>
    <property type="match status" value="1"/>
</dbReference>
<feature type="chain" id="PRO_5015099325" evidence="6">
    <location>
        <begin position="24"/>
        <end position="146"/>
    </location>
</feature>
<dbReference type="AlphaFoldDB" id="Q8MZ07"/>
<dbReference type="GeneID" id="170878"/>
<accession>Q8MZ07</accession>
<reference evidence="8 11" key="5">
    <citation type="journal article" date="2002" name="Genome Biol.">
        <title>Heterochromatic sequences in a Drosophila whole-genome shotgun assembly.</title>
        <authorList>
            <person name="Hoskins R.A."/>
            <person name="Smith C.D."/>
            <person name="Carlson J.W."/>
            <person name="Carvalho A.B."/>
            <person name="Halpern A."/>
            <person name="Kaminker J.S."/>
            <person name="Kennedy C."/>
            <person name="Mungall C.J."/>
            <person name="Sullivan B.A."/>
            <person name="Sutton G.G."/>
            <person name="Yasuhara J.C."/>
            <person name="Wakimoto B.T."/>
            <person name="Myers E.W."/>
            <person name="Celniker S.E."/>
            <person name="Rubin G.M."/>
            <person name="Karpen G.H."/>
        </authorList>
    </citation>
    <scope>NUCLEOTIDE SEQUENCE [LARGE SCALE GENOMIC DNA]</scope>
    <source>
        <strain evidence="11">Berkeley</strain>
    </source>
</reference>
<dbReference type="KEGG" id="dme:Dmel_CG31558"/>
<dbReference type="GO" id="GO:0005549">
    <property type="term" value="F:odorant binding"/>
    <property type="evidence" value="ECO:0000250"/>
    <property type="project" value="FlyBase"/>
</dbReference>
<protein>
    <submittedName>
        <fullName evidence="9">GEO07581p1</fullName>
    </submittedName>
    <submittedName>
        <fullName evidence="8">Odorant-binding protein 83g</fullName>
    </submittedName>
    <submittedName>
        <fullName evidence="7">RE27306p</fullName>
    </submittedName>
</protein>
<evidence type="ECO:0000256" key="4">
    <source>
        <dbReference type="ARBA" id="ARBA00022729"/>
    </source>
</evidence>
<keyword evidence="11" id="KW-1185">Reference proteome</keyword>
<reference evidence="9" key="14">
    <citation type="submission" date="2016-07" db="EMBL/GenBank/DDBJ databases">
        <authorList>
            <person name="Wan K."/>
            <person name="Booth B."/>
            <person name="Spirohn K."/>
            <person name="Hao T."/>
            <person name="Hu Y."/>
            <person name="Calderwood M."/>
            <person name="Hill D."/>
            <person name="Mohr S."/>
            <person name="Vidal M."/>
            <person name="Celniker S."/>
            <person name="Perrimon N."/>
        </authorList>
    </citation>
    <scope>NUCLEOTIDE SEQUENCE</scope>
</reference>